<dbReference type="RefSeq" id="WP_123181417.1">
    <property type="nucleotide sequence ID" value="NZ_RHGB01000002.1"/>
</dbReference>
<evidence type="ECO:0000313" key="1">
    <source>
        <dbReference type="EMBL" id="RNL67194.1"/>
    </source>
</evidence>
<dbReference type="Proteomes" id="UP000274695">
    <property type="component" value="Unassembled WGS sequence"/>
</dbReference>
<accession>A0ABX9W6B8</accession>
<organism evidence="1 2">
    <name type="scientific">Zhongshania marina</name>
    <dbReference type="NCBI Taxonomy" id="2304603"/>
    <lineage>
        <taxon>Bacteria</taxon>
        <taxon>Pseudomonadati</taxon>
        <taxon>Pseudomonadota</taxon>
        <taxon>Gammaproteobacteria</taxon>
        <taxon>Cellvibrionales</taxon>
        <taxon>Spongiibacteraceae</taxon>
        <taxon>Zhongshania</taxon>
    </lineage>
</organism>
<reference evidence="1 2" key="1">
    <citation type="submission" date="2018-10" db="EMBL/GenBank/DDBJ databases">
        <title>Draft genome sequence of Zhongshania sp. DSW25-10.</title>
        <authorList>
            <person name="Oh J."/>
        </authorList>
    </citation>
    <scope>NUCLEOTIDE SEQUENCE [LARGE SCALE GENOMIC DNA]</scope>
    <source>
        <strain evidence="1 2">DSW25-10</strain>
    </source>
</reference>
<gene>
    <name evidence="1" type="ORF">D0911_02920</name>
</gene>
<sequence length="132" mass="15179">MARPYWLDEQGKPVEYGMPCAQHVRDYYFWISLERMRSFRAELHHHQDAKAAKLCLSYGGCVAPCDHFRNDYLSRVDELAALTQQSDRVLSEMRQRFAVAAPVTPPLCLMGETHTQKTIKNAAAKWLKNHAS</sequence>
<name>A0ABX9W6B8_9GAMM</name>
<comment type="caution">
    <text evidence="1">The sequence shown here is derived from an EMBL/GenBank/DDBJ whole genome shotgun (WGS) entry which is preliminary data.</text>
</comment>
<keyword evidence="2" id="KW-1185">Reference proteome</keyword>
<evidence type="ECO:0000313" key="2">
    <source>
        <dbReference type="Proteomes" id="UP000274695"/>
    </source>
</evidence>
<dbReference type="EMBL" id="RHGB01000002">
    <property type="protein sequence ID" value="RNL67194.1"/>
    <property type="molecule type" value="Genomic_DNA"/>
</dbReference>
<protein>
    <submittedName>
        <fullName evidence="1">Uncharacterized protein</fullName>
    </submittedName>
</protein>
<proteinExistence type="predicted"/>